<dbReference type="RefSeq" id="WP_091454257.1">
    <property type="nucleotide sequence ID" value="NZ_FMZZ01000011.1"/>
</dbReference>
<evidence type="ECO:0008006" key="4">
    <source>
        <dbReference type="Google" id="ProtNLM"/>
    </source>
</evidence>
<keyword evidence="1" id="KW-0812">Transmembrane</keyword>
<feature type="transmembrane region" description="Helical" evidence="1">
    <location>
        <begin position="174"/>
        <end position="193"/>
    </location>
</feature>
<name>A0A1G6V6F8_9PSEU</name>
<gene>
    <name evidence="2" type="ORF">SAMN05216174_111239</name>
</gene>
<protein>
    <recommendedName>
        <fullName evidence="4">Capsular polysaccharide biosynthesis protein</fullName>
    </recommendedName>
</protein>
<evidence type="ECO:0000313" key="2">
    <source>
        <dbReference type="EMBL" id="SDD48436.1"/>
    </source>
</evidence>
<dbReference type="STRING" id="1271860.SAMN05216174_111239"/>
<organism evidence="2 3">
    <name type="scientific">Actinokineospora iranica</name>
    <dbReference type="NCBI Taxonomy" id="1271860"/>
    <lineage>
        <taxon>Bacteria</taxon>
        <taxon>Bacillati</taxon>
        <taxon>Actinomycetota</taxon>
        <taxon>Actinomycetes</taxon>
        <taxon>Pseudonocardiales</taxon>
        <taxon>Pseudonocardiaceae</taxon>
        <taxon>Actinokineospora</taxon>
    </lineage>
</organism>
<dbReference type="EMBL" id="FMZZ01000011">
    <property type="protein sequence ID" value="SDD48436.1"/>
    <property type="molecule type" value="Genomic_DNA"/>
</dbReference>
<evidence type="ECO:0000313" key="3">
    <source>
        <dbReference type="Proteomes" id="UP000199501"/>
    </source>
</evidence>
<dbReference type="Proteomes" id="UP000199501">
    <property type="component" value="Unassembled WGS sequence"/>
</dbReference>
<proteinExistence type="predicted"/>
<sequence>MDLRSLFSLVLRRWLVVVPLLVLAVAGAGFAYLNTPVRYSWTGTAVLLAPRTGPVAPVGKTVVSETNSLLAFRPSLSTTAALLIDDVGSRAAKLSREPKETVEITREGPFLTVAVEGATHKRATDLGASAFSLMRVALDKEQRFLGAPESTLITLHVVTSPVEPVKVTKARTTMVGAALGGGGLLALICAFAADSVADARRRSHARTVTAPSYS</sequence>
<reference evidence="3" key="1">
    <citation type="submission" date="2016-10" db="EMBL/GenBank/DDBJ databases">
        <authorList>
            <person name="Varghese N."/>
            <person name="Submissions S."/>
        </authorList>
    </citation>
    <scope>NUCLEOTIDE SEQUENCE [LARGE SCALE GENOMIC DNA]</scope>
    <source>
        <strain evidence="3">IBRC-M 10403</strain>
    </source>
</reference>
<keyword evidence="1" id="KW-0472">Membrane</keyword>
<keyword evidence="3" id="KW-1185">Reference proteome</keyword>
<evidence type="ECO:0000256" key="1">
    <source>
        <dbReference type="SAM" id="Phobius"/>
    </source>
</evidence>
<dbReference type="AlphaFoldDB" id="A0A1G6V6F8"/>
<keyword evidence="1" id="KW-1133">Transmembrane helix</keyword>
<dbReference type="OrthoDB" id="3692277at2"/>
<accession>A0A1G6V6F8</accession>